<keyword evidence="1" id="KW-1133">Transmembrane helix</keyword>
<evidence type="ECO:0008006" key="4">
    <source>
        <dbReference type="Google" id="ProtNLM"/>
    </source>
</evidence>
<gene>
    <name evidence="2" type="ORF">SAMN02744037_01245</name>
</gene>
<sequence length="162" mass="18773">MSKRVSFLGILLGINQIFLFFSSIIPTNRLFFLGISSLPISLVIIENGFKSGLLFYTASALLSIVLIPNKIYLIPYILFFGIYGLIKYLIEKNRNLIIEYSLKFLSFNIIFFIGYSIIKNFIFVKINIIIILISQVFFLAYDYAYGLFINYYYEKIKGKMGL</sequence>
<feature type="transmembrane region" description="Helical" evidence="1">
    <location>
        <begin position="7"/>
        <end position="24"/>
    </location>
</feature>
<dbReference type="EMBL" id="FRAE01000022">
    <property type="protein sequence ID" value="SHJ94098.1"/>
    <property type="molecule type" value="Genomic_DNA"/>
</dbReference>
<keyword evidence="1" id="KW-0472">Membrane</keyword>
<reference evidence="3" key="1">
    <citation type="submission" date="2016-11" db="EMBL/GenBank/DDBJ databases">
        <authorList>
            <person name="Varghese N."/>
            <person name="Submissions S."/>
        </authorList>
    </citation>
    <scope>NUCLEOTIDE SEQUENCE [LARGE SCALE GENOMIC DNA]</scope>
    <source>
        <strain evidence="3">DSM 15518</strain>
    </source>
</reference>
<evidence type="ECO:0000313" key="3">
    <source>
        <dbReference type="Proteomes" id="UP000242497"/>
    </source>
</evidence>
<keyword evidence="3" id="KW-1185">Reference proteome</keyword>
<name>A0A1M6NEC6_9FIRM</name>
<dbReference type="STRING" id="1123349.SAMN02744037_01245"/>
<organism evidence="2 3">
    <name type="scientific">Tepidibacter formicigenes DSM 15518</name>
    <dbReference type="NCBI Taxonomy" id="1123349"/>
    <lineage>
        <taxon>Bacteria</taxon>
        <taxon>Bacillati</taxon>
        <taxon>Bacillota</taxon>
        <taxon>Clostridia</taxon>
        <taxon>Peptostreptococcales</taxon>
        <taxon>Peptostreptococcaceae</taxon>
        <taxon>Tepidibacter</taxon>
    </lineage>
</organism>
<keyword evidence="1" id="KW-0812">Transmembrane</keyword>
<evidence type="ECO:0000256" key="1">
    <source>
        <dbReference type="SAM" id="Phobius"/>
    </source>
</evidence>
<dbReference type="Proteomes" id="UP000242497">
    <property type="component" value="Unassembled WGS sequence"/>
</dbReference>
<feature type="transmembrane region" description="Helical" evidence="1">
    <location>
        <begin position="102"/>
        <end position="122"/>
    </location>
</feature>
<proteinExistence type="predicted"/>
<dbReference type="RefSeq" id="WP_072888283.1">
    <property type="nucleotide sequence ID" value="NZ_FRAE01000022.1"/>
</dbReference>
<evidence type="ECO:0000313" key="2">
    <source>
        <dbReference type="EMBL" id="SHJ94098.1"/>
    </source>
</evidence>
<dbReference type="OrthoDB" id="1708005at2"/>
<accession>A0A1M6NEC6</accession>
<dbReference type="AlphaFoldDB" id="A0A1M6NEC6"/>
<feature type="transmembrane region" description="Helical" evidence="1">
    <location>
        <begin position="128"/>
        <end position="153"/>
    </location>
</feature>
<protein>
    <recommendedName>
        <fullName evidence="4">Rod shape-determining protein MreD</fullName>
    </recommendedName>
</protein>